<protein>
    <submittedName>
        <fullName evidence="2">Uncharacterized protein</fullName>
    </submittedName>
</protein>
<evidence type="ECO:0000256" key="1">
    <source>
        <dbReference type="SAM" id="Phobius"/>
    </source>
</evidence>
<accession>A0A1Y2MA69</accession>
<dbReference type="EMBL" id="KZ107839">
    <property type="protein sequence ID" value="OSS52901.1"/>
    <property type="molecule type" value="Genomic_DNA"/>
</dbReference>
<gene>
    <name evidence="2" type="ORF">B5807_02312</name>
</gene>
<evidence type="ECO:0000313" key="2">
    <source>
        <dbReference type="EMBL" id="OSS52901.1"/>
    </source>
</evidence>
<keyword evidence="1" id="KW-0812">Transmembrane</keyword>
<keyword evidence="3" id="KW-1185">Reference proteome</keyword>
<reference evidence="2 3" key="1">
    <citation type="journal article" date="2017" name="Genome Announc.">
        <title>Genome sequence of the saprophytic ascomycete Epicoccum nigrum ICMP 19927 strain isolated from New Zealand.</title>
        <authorList>
            <person name="Fokin M."/>
            <person name="Fleetwood D."/>
            <person name="Weir B.S."/>
            <person name="Villas-Boas S.G."/>
        </authorList>
    </citation>
    <scope>NUCLEOTIDE SEQUENCE [LARGE SCALE GENOMIC DNA]</scope>
    <source>
        <strain evidence="2 3">ICMP 19927</strain>
    </source>
</reference>
<dbReference type="Proteomes" id="UP000193240">
    <property type="component" value="Unassembled WGS sequence"/>
</dbReference>
<sequence>MFSFLSGSKKTTTSNPCLCQVVEDEKDLFFANADFWYVWLQFEIDQPARFDVEMWQTDVQEAHARVKAVYDQIPHNNFTAKVFRNLTMHCLAIAVLLLVSMVAEHVYRARCPPADRTSTTTRSARRRHECFARNLRR</sequence>
<proteinExistence type="predicted"/>
<organism evidence="2 3">
    <name type="scientific">Epicoccum nigrum</name>
    <name type="common">Soil fungus</name>
    <name type="synonym">Epicoccum purpurascens</name>
    <dbReference type="NCBI Taxonomy" id="105696"/>
    <lineage>
        <taxon>Eukaryota</taxon>
        <taxon>Fungi</taxon>
        <taxon>Dikarya</taxon>
        <taxon>Ascomycota</taxon>
        <taxon>Pezizomycotina</taxon>
        <taxon>Dothideomycetes</taxon>
        <taxon>Pleosporomycetidae</taxon>
        <taxon>Pleosporales</taxon>
        <taxon>Pleosporineae</taxon>
        <taxon>Didymellaceae</taxon>
        <taxon>Epicoccum</taxon>
    </lineage>
</organism>
<keyword evidence="1" id="KW-0472">Membrane</keyword>
<dbReference type="InParanoid" id="A0A1Y2MA69"/>
<feature type="transmembrane region" description="Helical" evidence="1">
    <location>
        <begin position="86"/>
        <end position="107"/>
    </location>
</feature>
<dbReference type="AlphaFoldDB" id="A0A1Y2MA69"/>
<name>A0A1Y2MA69_EPING</name>
<evidence type="ECO:0000313" key="3">
    <source>
        <dbReference type="Proteomes" id="UP000193240"/>
    </source>
</evidence>
<keyword evidence="1" id="KW-1133">Transmembrane helix</keyword>